<feature type="domain" description="CCHC-type" evidence="14">
    <location>
        <begin position="345"/>
        <end position="360"/>
    </location>
</feature>
<keyword evidence="2" id="KW-0808">Transferase</keyword>
<evidence type="ECO:0000256" key="6">
    <source>
        <dbReference type="ARBA" id="ARBA00022759"/>
    </source>
</evidence>
<dbReference type="InterPro" id="IPR021109">
    <property type="entry name" value="Peptidase_aspartic_dom_sf"/>
</dbReference>
<feature type="region of interest" description="Disordered" evidence="13">
    <location>
        <begin position="35"/>
        <end position="55"/>
    </location>
</feature>
<evidence type="ECO:0000313" key="17">
    <source>
        <dbReference type="Proteomes" id="UP001151760"/>
    </source>
</evidence>
<keyword evidence="4" id="KW-0378">Hydrolase</keyword>
<dbReference type="Gene3D" id="4.10.60.10">
    <property type="entry name" value="Zinc finger, CCHC-type"/>
    <property type="match status" value="1"/>
</dbReference>
<dbReference type="SUPFAM" id="SSF57756">
    <property type="entry name" value="Retrovirus zinc finger-like domains"/>
    <property type="match status" value="1"/>
</dbReference>
<dbReference type="InterPro" id="IPR043128">
    <property type="entry name" value="Rev_trsase/Diguanyl_cyclase"/>
</dbReference>
<dbReference type="InterPro" id="IPR036875">
    <property type="entry name" value="Znf_CCHC_sf"/>
</dbReference>
<organism evidence="16 17">
    <name type="scientific">Tanacetum coccineum</name>
    <dbReference type="NCBI Taxonomy" id="301880"/>
    <lineage>
        <taxon>Eukaryota</taxon>
        <taxon>Viridiplantae</taxon>
        <taxon>Streptophyta</taxon>
        <taxon>Embryophyta</taxon>
        <taxon>Tracheophyta</taxon>
        <taxon>Spermatophyta</taxon>
        <taxon>Magnoliopsida</taxon>
        <taxon>eudicotyledons</taxon>
        <taxon>Gunneridae</taxon>
        <taxon>Pentapetalae</taxon>
        <taxon>asterids</taxon>
        <taxon>campanulids</taxon>
        <taxon>Asterales</taxon>
        <taxon>Asteraceae</taxon>
        <taxon>Asteroideae</taxon>
        <taxon>Anthemideae</taxon>
        <taxon>Anthemidinae</taxon>
        <taxon>Tanacetum</taxon>
    </lineage>
</organism>
<dbReference type="PROSITE" id="PS50879">
    <property type="entry name" value="RNASE_H_1"/>
    <property type="match status" value="1"/>
</dbReference>
<dbReference type="EMBL" id="BQNB010016108">
    <property type="protein sequence ID" value="GJT47900.1"/>
    <property type="molecule type" value="Genomic_DNA"/>
</dbReference>
<dbReference type="InterPro" id="IPR041577">
    <property type="entry name" value="RT_RNaseH_2"/>
</dbReference>
<evidence type="ECO:0000259" key="14">
    <source>
        <dbReference type="PROSITE" id="PS50158"/>
    </source>
</evidence>
<evidence type="ECO:0000256" key="2">
    <source>
        <dbReference type="ARBA" id="ARBA00022679"/>
    </source>
</evidence>
<evidence type="ECO:0000256" key="7">
    <source>
        <dbReference type="ARBA" id="ARBA00022842"/>
    </source>
</evidence>
<dbReference type="PROSITE" id="PS50158">
    <property type="entry name" value="ZF_CCHC"/>
    <property type="match status" value="2"/>
</dbReference>
<accession>A0ABQ5EAI8</accession>
<dbReference type="InterPro" id="IPR050951">
    <property type="entry name" value="Retrovirus_Pol_polyprotein"/>
</dbReference>
<dbReference type="Pfam" id="PF19259">
    <property type="entry name" value="Ty3_capsid"/>
    <property type="match status" value="1"/>
</dbReference>
<keyword evidence="5" id="KW-0064">Aspartyl protease</keyword>
<evidence type="ECO:0000256" key="12">
    <source>
        <dbReference type="PROSITE-ProRule" id="PRU00047"/>
    </source>
</evidence>
<dbReference type="PANTHER" id="PTHR37984">
    <property type="entry name" value="PROTEIN CBG26694"/>
    <property type="match status" value="1"/>
</dbReference>
<reference evidence="16" key="2">
    <citation type="submission" date="2022-01" db="EMBL/GenBank/DDBJ databases">
        <authorList>
            <person name="Yamashiro T."/>
            <person name="Shiraishi A."/>
            <person name="Satake H."/>
            <person name="Nakayama K."/>
        </authorList>
    </citation>
    <scope>NUCLEOTIDE SEQUENCE</scope>
</reference>
<dbReference type="Pfam" id="PF00098">
    <property type="entry name" value="zf-CCHC"/>
    <property type="match status" value="1"/>
</dbReference>
<dbReference type="Gene3D" id="3.30.70.270">
    <property type="match status" value="1"/>
</dbReference>
<keyword evidence="17" id="KW-1185">Reference proteome</keyword>
<feature type="compositionally biased region" description="Polar residues" evidence="13">
    <location>
        <begin position="35"/>
        <end position="51"/>
    </location>
</feature>
<keyword evidence="8" id="KW-0694">RNA-binding</keyword>
<dbReference type="SUPFAM" id="SSF50630">
    <property type="entry name" value="Acid proteases"/>
    <property type="match status" value="1"/>
</dbReference>
<evidence type="ECO:0000256" key="10">
    <source>
        <dbReference type="ARBA" id="ARBA00023125"/>
    </source>
</evidence>
<name>A0ABQ5EAI8_9ASTR</name>
<dbReference type="Pfam" id="PF17919">
    <property type="entry name" value="RT_RNaseH_2"/>
    <property type="match status" value="1"/>
</dbReference>
<feature type="domain" description="CCHC-type" evidence="14">
    <location>
        <begin position="313"/>
        <end position="329"/>
    </location>
</feature>
<keyword evidence="6" id="KW-0255">Endonuclease</keyword>
<dbReference type="SUPFAM" id="SSF56672">
    <property type="entry name" value="DNA/RNA polymerases"/>
    <property type="match status" value="2"/>
</dbReference>
<evidence type="ECO:0000256" key="9">
    <source>
        <dbReference type="ARBA" id="ARBA00022908"/>
    </source>
</evidence>
<reference evidence="16" key="1">
    <citation type="journal article" date="2022" name="Int. J. Mol. Sci.">
        <title>Draft Genome of Tanacetum Coccineum: Genomic Comparison of Closely Related Tanacetum-Family Plants.</title>
        <authorList>
            <person name="Yamashiro T."/>
            <person name="Shiraishi A."/>
            <person name="Nakayama K."/>
            <person name="Satake H."/>
        </authorList>
    </citation>
    <scope>NUCLEOTIDE SEQUENCE</scope>
</reference>
<evidence type="ECO:0000256" key="11">
    <source>
        <dbReference type="ARBA" id="ARBA00023268"/>
    </source>
</evidence>
<keyword evidence="11" id="KW-0511">Multifunctional enzyme</keyword>
<evidence type="ECO:0000256" key="13">
    <source>
        <dbReference type="SAM" id="MobiDB-lite"/>
    </source>
</evidence>
<dbReference type="CDD" id="cd00303">
    <property type="entry name" value="retropepsin_like"/>
    <property type="match status" value="1"/>
</dbReference>
<keyword evidence="16" id="KW-0695">RNA-directed DNA polymerase</keyword>
<keyword evidence="12" id="KW-0863">Zinc-finger</keyword>
<evidence type="ECO:0000256" key="4">
    <source>
        <dbReference type="ARBA" id="ARBA00022722"/>
    </source>
</evidence>
<sequence>MPPKRASTTEAPAMTQDAIRKLVADSVTSALEAQAATMASASNPNRNTGPTGTPAVKTGNYKEFISCQPFYFNGTEGAVGLIRWFERTESVFSRSRCAEENKVTFATGTLTDDALSWWNAYAQPMGIEQANQITWTELKRLLTNKYCPRTEIRKMEEELYNLIVKGNDLKPYVRRFQELTVLCPNMVPNNDKLLEAFIGGLPRSIEGNVTASKPQTLEEAINIAQRLMDQVTKHAPMQVSSDNKRKFDDRRTFNNSSRSNNNYRNTNNRRQQNRRQEAGRAYAVTSSENGRYARDLPLCKRCNYHHTGPCTGRCNNCNRMGHLSKNCRSKKPATGSNQLPVTVVCHACGEKGHYTNQCQKTNINAQGRAYMLRDKNAQQDPNVITGMFLLNQHLVRVLFDSGADRSFISLSLASMLNIPSITVDTFYNIEMADGETYFDVVIGMDWLSKYRAKILCDEKVVHIPIDGETLIIRADEKRLEDISVVKEFLDVFPEDLPGIPPVRQVEFQIDLIPRASPVAQTPYRLAPSEMHELSNQLQELNWSKKLYAKFSKCDFWIHIVQFLGHLIDNQGLHVDPAKIEAVKNWTSPTTPTEVRQFLGLAGYYRRFIEGFSKIAKPLTKLTQKNKSYIWGEEQESAFQLLKQKLCEAPILALPEGNDNFVIYCDASLQGLGAVLMQREKVIAYASRQLKPHEENYTTHDLELGAVIFALKI</sequence>
<feature type="compositionally biased region" description="Low complexity" evidence="13">
    <location>
        <begin position="253"/>
        <end position="270"/>
    </location>
</feature>
<evidence type="ECO:0000313" key="16">
    <source>
        <dbReference type="EMBL" id="GJT47900.1"/>
    </source>
</evidence>
<dbReference type="InterPro" id="IPR002156">
    <property type="entry name" value="RNaseH_domain"/>
</dbReference>
<dbReference type="PANTHER" id="PTHR37984:SF5">
    <property type="entry name" value="PROTEIN NYNRIN-LIKE"/>
    <property type="match status" value="1"/>
</dbReference>
<keyword evidence="12" id="KW-0479">Metal-binding</keyword>
<evidence type="ECO:0000256" key="3">
    <source>
        <dbReference type="ARBA" id="ARBA00022695"/>
    </source>
</evidence>
<dbReference type="Gene3D" id="2.40.70.10">
    <property type="entry name" value="Acid Proteases"/>
    <property type="match status" value="1"/>
</dbReference>
<feature type="domain" description="RNase H type-1" evidence="15">
    <location>
        <begin position="656"/>
        <end position="712"/>
    </location>
</feature>
<evidence type="ECO:0000259" key="15">
    <source>
        <dbReference type="PROSITE" id="PS50879"/>
    </source>
</evidence>
<keyword evidence="7" id="KW-0460">Magnesium</keyword>
<gene>
    <name evidence="16" type="ORF">Tco_0974057</name>
</gene>
<comment type="caution">
    <text evidence="16">The sequence shown here is derived from an EMBL/GenBank/DDBJ whole genome shotgun (WGS) entry which is preliminary data.</text>
</comment>
<keyword evidence="1" id="KW-0645">Protease</keyword>
<feature type="compositionally biased region" description="Basic and acidic residues" evidence="13">
    <location>
        <begin position="242"/>
        <end position="252"/>
    </location>
</feature>
<protein>
    <submittedName>
        <fullName evidence="16">Reverse transcriptase domain-containing protein</fullName>
    </submittedName>
</protein>
<keyword evidence="10" id="KW-0238">DNA-binding</keyword>
<dbReference type="GO" id="GO:0003964">
    <property type="term" value="F:RNA-directed DNA polymerase activity"/>
    <property type="evidence" value="ECO:0007669"/>
    <property type="project" value="UniProtKB-KW"/>
</dbReference>
<evidence type="ECO:0000256" key="1">
    <source>
        <dbReference type="ARBA" id="ARBA00022670"/>
    </source>
</evidence>
<keyword evidence="4" id="KW-0540">Nuclease</keyword>
<keyword evidence="3" id="KW-0548">Nucleotidyltransferase</keyword>
<dbReference type="Proteomes" id="UP001151760">
    <property type="component" value="Unassembled WGS sequence"/>
</dbReference>
<dbReference type="InterPro" id="IPR001969">
    <property type="entry name" value="Aspartic_peptidase_AS"/>
</dbReference>
<keyword evidence="9" id="KW-0229">DNA integration</keyword>
<dbReference type="SMART" id="SM00343">
    <property type="entry name" value="ZnF_C2HC"/>
    <property type="match status" value="2"/>
</dbReference>
<evidence type="ECO:0000256" key="8">
    <source>
        <dbReference type="ARBA" id="ARBA00022884"/>
    </source>
</evidence>
<dbReference type="InterPro" id="IPR043502">
    <property type="entry name" value="DNA/RNA_pol_sf"/>
</dbReference>
<dbReference type="InterPro" id="IPR001878">
    <property type="entry name" value="Znf_CCHC"/>
</dbReference>
<proteinExistence type="predicted"/>
<dbReference type="Pfam" id="PF08284">
    <property type="entry name" value="RVP_2"/>
    <property type="match status" value="2"/>
</dbReference>
<keyword evidence="12" id="KW-0862">Zinc</keyword>
<dbReference type="PROSITE" id="PS00141">
    <property type="entry name" value="ASP_PROTEASE"/>
    <property type="match status" value="1"/>
</dbReference>
<feature type="region of interest" description="Disordered" evidence="13">
    <location>
        <begin position="233"/>
        <end position="286"/>
    </location>
</feature>
<dbReference type="InterPro" id="IPR045358">
    <property type="entry name" value="Ty3_capsid"/>
</dbReference>
<evidence type="ECO:0000256" key="5">
    <source>
        <dbReference type="ARBA" id="ARBA00022750"/>
    </source>
</evidence>